<protein>
    <recommendedName>
        <fullName evidence="3">3-hydroxyisobutyryl-CoA hydrolase</fullName>
        <ecNumber evidence="3">3.1.2.4</ecNumber>
    </recommendedName>
    <alternativeName>
        <fullName evidence="6">3-hydroxyisobutyryl-coenzyme A hydrolase</fullName>
    </alternativeName>
</protein>
<dbReference type="Gene3D" id="3.90.226.10">
    <property type="entry name" value="2-enoyl-CoA Hydratase, Chain A, domain 1"/>
    <property type="match status" value="1"/>
</dbReference>
<dbReference type="InterPro" id="IPR045004">
    <property type="entry name" value="ECH_dom"/>
</dbReference>
<dbReference type="PANTHER" id="PTHR43176:SF3">
    <property type="entry name" value="3-HYDROXYISOBUTYRYL-COA HYDROLASE, MITOCHONDRIAL"/>
    <property type="match status" value="1"/>
</dbReference>
<evidence type="ECO:0000313" key="9">
    <source>
        <dbReference type="Proteomes" id="UP001150904"/>
    </source>
</evidence>
<dbReference type="CDD" id="cd06558">
    <property type="entry name" value="crotonase-like"/>
    <property type="match status" value="1"/>
</dbReference>
<evidence type="ECO:0000256" key="6">
    <source>
        <dbReference type="ARBA" id="ARBA00031181"/>
    </source>
</evidence>
<evidence type="ECO:0000256" key="3">
    <source>
        <dbReference type="ARBA" id="ARBA00011915"/>
    </source>
</evidence>
<dbReference type="GO" id="GO:0005739">
    <property type="term" value="C:mitochondrion"/>
    <property type="evidence" value="ECO:0007669"/>
    <property type="project" value="UniProtKB-SubCell"/>
</dbReference>
<dbReference type="GO" id="GO:0003860">
    <property type="term" value="F:3-hydroxyisobutyryl-CoA hydrolase activity"/>
    <property type="evidence" value="ECO:0007669"/>
    <property type="project" value="UniProtKB-EC"/>
</dbReference>
<keyword evidence="5" id="KW-0496">Mitochondrion</keyword>
<name>A0A9W9NF28_9EURO</name>
<dbReference type="FunFam" id="3.90.226.10:FF:000026">
    <property type="entry name" value="3-hydroxyisobutyryl-CoA hydrolase, mitochondrial"/>
    <property type="match status" value="1"/>
</dbReference>
<evidence type="ECO:0000256" key="4">
    <source>
        <dbReference type="ARBA" id="ARBA00022801"/>
    </source>
</evidence>
<dbReference type="InterPro" id="IPR029045">
    <property type="entry name" value="ClpP/crotonase-like_dom_sf"/>
</dbReference>
<evidence type="ECO:0000256" key="5">
    <source>
        <dbReference type="ARBA" id="ARBA00023128"/>
    </source>
</evidence>
<dbReference type="PROSITE" id="PS00166">
    <property type="entry name" value="ENOYL_COA_HYDRATASE"/>
    <property type="match status" value="1"/>
</dbReference>
<dbReference type="InterPro" id="IPR018376">
    <property type="entry name" value="Enoyl-CoA_hyd/isom_CS"/>
</dbReference>
<dbReference type="InterPro" id="IPR032259">
    <property type="entry name" value="HIBYL-CoA-H"/>
</dbReference>
<dbReference type="RefSeq" id="XP_058313304.1">
    <property type="nucleotide sequence ID" value="XM_058447893.1"/>
</dbReference>
<organism evidence="8 9">
    <name type="scientific">Penicillium cinerascens</name>
    <dbReference type="NCBI Taxonomy" id="70096"/>
    <lineage>
        <taxon>Eukaryota</taxon>
        <taxon>Fungi</taxon>
        <taxon>Dikarya</taxon>
        <taxon>Ascomycota</taxon>
        <taxon>Pezizomycotina</taxon>
        <taxon>Eurotiomycetes</taxon>
        <taxon>Eurotiomycetidae</taxon>
        <taxon>Eurotiales</taxon>
        <taxon>Aspergillaceae</taxon>
        <taxon>Penicillium</taxon>
    </lineage>
</organism>
<proteinExistence type="predicted"/>
<sequence length="500" mass="56134">MLLRHSFSRLPSPPSWISRFPSPAMPLRAKVTNPAFRATASMSTSPEIPKELPGDEPDDVLFESIYGLRSVELNRPKKLNSLNGSMARKIFPRLKEWEKSHLANMVLISGAGEKALCAGGDVAALALQNEQGPEGQRASTDFFGLEYRLDHMIATYSKPVISFMDGITMGGGVGLSMHAPFRIATEKTVFAMPETTIGFFPDVGGSFFLPRLDGEIGTYLALTSERLNGVQALYSGIATHYLHSSVLANVTQRLSELVFPDHVDLPERLDTVNKTMAEYSLGLPSLKEEPILLAGALRTAIDRCFQFNTVEEIFQALETEAQNEQSNHKEWAKKTLETLSIRSPTSLKVTLRQLRLGKKWSISETFQREHEISANFMRHPDFVEGVKARLMSKPPRQAEWQPATLAEVSQEAVDKFFTIPEGETRLPLVSNKDYTRYPHERFALPSESEIEKFVREQGESSQQVIKEFARRSNQKEGVQEKVAEVLSRRTQNTAEGYRWV</sequence>
<reference evidence="8" key="1">
    <citation type="submission" date="2022-12" db="EMBL/GenBank/DDBJ databases">
        <authorList>
            <person name="Petersen C."/>
        </authorList>
    </citation>
    <scope>NUCLEOTIDE SEQUENCE</scope>
    <source>
        <strain evidence="8">IBT 15544</strain>
    </source>
</reference>
<dbReference type="OrthoDB" id="1737613at2759"/>
<evidence type="ECO:0000256" key="1">
    <source>
        <dbReference type="ARBA" id="ARBA00001709"/>
    </source>
</evidence>
<comment type="catalytic activity">
    <reaction evidence="1">
        <text>3-hydroxy-2-methylpropanoyl-CoA + H2O = 3-hydroxy-2-methylpropanoate + CoA + H(+)</text>
        <dbReference type="Rhea" id="RHEA:20888"/>
        <dbReference type="ChEBI" id="CHEBI:11805"/>
        <dbReference type="ChEBI" id="CHEBI:15377"/>
        <dbReference type="ChEBI" id="CHEBI:15378"/>
        <dbReference type="ChEBI" id="CHEBI:57287"/>
        <dbReference type="ChEBI" id="CHEBI:57340"/>
        <dbReference type="EC" id="3.1.2.4"/>
    </reaction>
</comment>
<evidence type="ECO:0000256" key="2">
    <source>
        <dbReference type="ARBA" id="ARBA00004173"/>
    </source>
</evidence>
<keyword evidence="4 8" id="KW-0378">Hydrolase</keyword>
<dbReference type="Proteomes" id="UP001150904">
    <property type="component" value="Unassembled WGS sequence"/>
</dbReference>
<comment type="caution">
    <text evidence="8">The sequence shown here is derived from an EMBL/GenBank/DDBJ whole genome shotgun (WGS) entry which is preliminary data.</text>
</comment>
<feature type="domain" description="Enoyl-CoA hydratase/isomerase" evidence="7">
    <location>
        <begin position="69"/>
        <end position="417"/>
    </location>
</feature>
<comment type="subcellular location">
    <subcellularLocation>
        <location evidence="2">Mitochondrion</location>
    </subcellularLocation>
</comment>
<dbReference type="SUPFAM" id="SSF52096">
    <property type="entry name" value="ClpP/crotonase"/>
    <property type="match status" value="1"/>
</dbReference>
<gene>
    <name evidence="8" type="ORF">N7498_000830</name>
</gene>
<keyword evidence="9" id="KW-1185">Reference proteome</keyword>
<dbReference type="EC" id="3.1.2.4" evidence="3"/>
<dbReference type="EMBL" id="JAPQKR010000004">
    <property type="protein sequence ID" value="KAJ5218731.1"/>
    <property type="molecule type" value="Genomic_DNA"/>
</dbReference>
<reference evidence="8" key="2">
    <citation type="journal article" date="2023" name="IMA Fungus">
        <title>Comparative genomic study of the Penicillium genus elucidates a diverse pangenome and 15 lateral gene transfer events.</title>
        <authorList>
            <person name="Petersen C."/>
            <person name="Sorensen T."/>
            <person name="Nielsen M.R."/>
            <person name="Sondergaard T.E."/>
            <person name="Sorensen J.L."/>
            <person name="Fitzpatrick D.A."/>
            <person name="Frisvad J.C."/>
            <person name="Nielsen K.L."/>
        </authorList>
    </citation>
    <scope>NUCLEOTIDE SEQUENCE</scope>
    <source>
        <strain evidence="8">IBT 15544</strain>
    </source>
</reference>
<dbReference type="GeneID" id="83175193"/>
<dbReference type="AlphaFoldDB" id="A0A9W9NF28"/>
<dbReference type="GO" id="GO:0006574">
    <property type="term" value="P:L-valine catabolic process"/>
    <property type="evidence" value="ECO:0007669"/>
    <property type="project" value="TreeGrafter"/>
</dbReference>
<accession>A0A9W9NF28</accession>
<evidence type="ECO:0000259" key="7">
    <source>
        <dbReference type="Pfam" id="PF16113"/>
    </source>
</evidence>
<evidence type="ECO:0000313" key="8">
    <source>
        <dbReference type="EMBL" id="KAJ5218731.1"/>
    </source>
</evidence>
<dbReference type="Pfam" id="PF16113">
    <property type="entry name" value="ECH_2"/>
    <property type="match status" value="1"/>
</dbReference>
<dbReference type="PANTHER" id="PTHR43176">
    <property type="entry name" value="3-HYDROXYISOBUTYRYL-COA HYDROLASE-RELATED"/>
    <property type="match status" value="1"/>
</dbReference>
<dbReference type="NCBIfam" id="NF004127">
    <property type="entry name" value="PRK05617.1"/>
    <property type="match status" value="1"/>
</dbReference>